<organism evidence="3 4">
    <name type="scientific">Piloderma croceum (strain F 1598)</name>
    <dbReference type="NCBI Taxonomy" id="765440"/>
    <lineage>
        <taxon>Eukaryota</taxon>
        <taxon>Fungi</taxon>
        <taxon>Dikarya</taxon>
        <taxon>Basidiomycota</taxon>
        <taxon>Agaricomycotina</taxon>
        <taxon>Agaricomycetes</taxon>
        <taxon>Agaricomycetidae</taxon>
        <taxon>Atheliales</taxon>
        <taxon>Atheliaceae</taxon>
        <taxon>Piloderma</taxon>
    </lineage>
</organism>
<feature type="compositionally biased region" description="Polar residues" evidence="1">
    <location>
        <begin position="630"/>
        <end position="643"/>
    </location>
</feature>
<evidence type="ECO:0000256" key="1">
    <source>
        <dbReference type="SAM" id="MobiDB-lite"/>
    </source>
</evidence>
<reference evidence="4" key="2">
    <citation type="submission" date="2015-01" db="EMBL/GenBank/DDBJ databases">
        <title>Evolutionary Origins and Diversification of the Mycorrhizal Mutualists.</title>
        <authorList>
            <consortium name="DOE Joint Genome Institute"/>
            <consortium name="Mycorrhizal Genomics Consortium"/>
            <person name="Kohler A."/>
            <person name="Kuo A."/>
            <person name="Nagy L.G."/>
            <person name="Floudas D."/>
            <person name="Copeland A."/>
            <person name="Barry K.W."/>
            <person name="Cichocki N."/>
            <person name="Veneault-Fourrey C."/>
            <person name="LaButti K."/>
            <person name="Lindquist E.A."/>
            <person name="Lipzen A."/>
            <person name="Lundell T."/>
            <person name="Morin E."/>
            <person name="Murat C."/>
            <person name="Riley R."/>
            <person name="Ohm R."/>
            <person name="Sun H."/>
            <person name="Tunlid A."/>
            <person name="Henrissat B."/>
            <person name="Grigoriev I.V."/>
            <person name="Hibbett D.S."/>
            <person name="Martin F."/>
        </authorList>
    </citation>
    <scope>NUCLEOTIDE SEQUENCE [LARGE SCALE GENOMIC DNA]</scope>
    <source>
        <strain evidence="4">F 1598</strain>
    </source>
</reference>
<feature type="domain" description="PB1" evidence="2">
    <location>
        <begin position="3"/>
        <end position="87"/>
    </location>
</feature>
<keyword evidence="4" id="KW-1185">Reference proteome</keyword>
<reference evidence="3 4" key="1">
    <citation type="submission" date="2014-04" db="EMBL/GenBank/DDBJ databases">
        <authorList>
            <consortium name="DOE Joint Genome Institute"/>
            <person name="Kuo A."/>
            <person name="Tarkka M."/>
            <person name="Buscot F."/>
            <person name="Kohler A."/>
            <person name="Nagy L.G."/>
            <person name="Floudas D."/>
            <person name="Copeland A."/>
            <person name="Barry K.W."/>
            <person name="Cichocki N."/>
            <person name="Veneault-Fourrey C."/>
            <person name="LaButti K."/>
            <person name="Lindquist E.A."/>
            <person name="Lipzen A."/>
            <person name="Lundell T."/>
            <person name="Morin E."/>
            <person name="Murat C."/>
            <person name="Sun H."/>
            <person name="Tunlid A."/>
            <person name="Henrissat B."/>
            <person name="Grigoriev I.V."/>
            <person name="Hibbett D.S."/>
            <person name="Martin F."/>
            <person name="Nordberg H.P."/>
            <person name="Cantor M.N."/>
            <person name="Hua S.X."/>
        </authorList>
    </citation>
    <scope>NUCLEOTIDE SEQUENCE [LARGE SCALE GENOMIC DNA]</scope>
    <source>
        <strain evidence="3 4">F 1598</strain>
    </source>
</reference>
<accession>A0A0C3GDG2</accession>
<dbReference type="PROSITE" id="PS51745">
    <property type="entry name" value="PB1"/>
    <property type="match status" value="1"/>
</dbReference>
<evidence type="ECO:0000313" key="3">
    <source>
        <dbReference type="EMBL" id="KIM88676.1"/>
    </source>
</evidence>
<dbReference type="HOGENOM" id="CLU_020081_0_0_1"/>
<dbReference type="OrthoDB" id="661148at2759"/>
<dbReference type="STRING" id="765440.A0A0C3GDG2"/>
<dbReference type="InParanoid" id="A0A0C3GDG2"/>
<dbReference type="EMBL" id="KN832976">
    <property type="protein sequence ID" value="KIM88676.1"/>
    <property type="molecule type" value="Genomic_DNA"/>
</dbReference>
<dbReference type="AlphaFoldDB" id="A0A0C3GDG2"/>
<dbReference type="Pfam" id="PF00564">
    <property type="entry name" value="PB1"/>
    <property type="match status" value="1"/>
</dbReference>
<feature type="compositionally biased region" description="Low complexity" evidence="1">
    <location>
        <begin position="617"/>
        <end position="629"/>
    </location>
</feature>
<feature type="compositionally biased region" description="Polar residues" evidence="1">
    <location>
        <begin position="426"/>
        <end position="443"/>
    </location>
</feature>
<dbReference type="Gene3D" id="3.10.20.90">
    <property type="entry name" value="Phosphatidylinositol 3-kinase Catalytic Subunit, Chain A, domain 1"/>
    <property type="match status" value="1"/>
</dbReference>
<name>A0A0C3GDG2_PILCF</name>
<dbReference type="SUPFAM" id="SSF54277">
    <property type="entry name" value="CAD &amp; PB1 domains"/>
    <property type="match status" value="1"/>
</dbReference>
<gene>
    <name evidence="3" type="ORF">PILCRDRAFT_813647</name>
</gene>
<feature type="compositionally biased region" description="Pro residues" evidence="1">
    <location>
        <begin position="469"/>
        <end position="486"/>
    </location>
</feature>
<feature type="region of interest" description="Disordered" evidence="1">
    <location>
        <begin position="287"/>
        <end position="307"/>
    </location>
</feature>
<proteinExistence type="predicted"/>
<dbReference type="SMART" id="SM00666">
    <property type="entry name" value="PB1"/>
    <property type="match status" value="1"/>
</dbReference>
<feature type="compositionally biased region" description="Basic and acidic residues" evidence="1">
    <location>
        <begin position="583"/>
        <end position="616"/>
    </location>
</feature>
<feature type="region of interest" description="Disordered" evidence="1">
    <location>
        <begin position="738"/>
        <end position="759"/>
    </location>
</feature>
<dbReference type="InterPro" id="IPR000270">
    <property type="entry name" value="PB1_dom"/>
</dbReference>
<dbReference type="Proteomes" id="UP000054166">
    <property type="component" value="Unassembled WGS sequence"/>
</dbReference>
<sequence>MTSTQFKLTKPGGLTRRIHFEGTGLPSWSSLASKIESLYEIPIEKIGVTYLDSDGDEVTLSSEDELQDFYAAVHTPSETIRFVVQDLGSLRDSQHPSSKAESVTPQNTRYRNTFGGEDTVPMAFEVEDDWQRLPHGLGGLFGRNTSDSDGFYGAPDSPHAFIEVLDSDVNSITKDNENSAETTMEESDLLSSLATPIMNKGKGKARAEMQPSSSDGISSTGSVLVAEEPVKYPVHVLDVGDEGMVEPVRIETSPPHPGVNSPVVSIQAESTPVTVQPNLPTEMAKGDISAGVADPPLPSLDSERPAPSVSLTSDVAAFLTSLSEVFSSHPELSEGLRNITRNAANGTYWSAHREAVSRAAEELRRSATEESGRAAGELRRVAEEEAGRRVAAALGGLMRLFGDMTIGGNGESRLQGAPPANGGPDASNQPTTVDYGDINSTNSVPPPGTGGGTPPLGRPFSWGAQDTFAPPPGAPPPPGPPPPSGHPPYRHHGPFGSMPPRPPPPPHFQGHPGPFGPPLGPPHRAHWSSPFWARPPPPGGRRGTPPSFMPWATMGPNESSTPVDAVSPWAGPSSATTPSPAELRAKVEAAKQTYKREKEMYRRARDERKAAERKAAEQTQRTAAETSAQDGTKNVHQSDQNTPAPAPVSHIVSNARGPYPELEMVSVPRNQRRNASTSADNDSHYTRRITRRLADMGFTDNAYPTLPTRIKDLLDVNKPVTKDGEDDIVTTLLEELLATAPQPSGSGPREDKNIPGAWH</sequence>
<dbReference type="InterPro" id="IPR053793">
    <property type="entry name" value="PB1-like"/>
</dbReference>
<evidence type="ECO:0000313" key="4">
    <source>
        <dbReference type="Proteomes" id="UP000054166"/>
    </source>
</evidence>
<feature type="region of interest" description="Disordered" evidence="1">
    <location>
        <begin position="409"/>
        <end position="687"/>
    </location>
</feature>
<feature type="compositionally biased region" description="Pro residues" evidence="1">
    <location>
        <begin position="497"/>
        <end position="507"/>
    </location>
</feature>
<protein>
    <recommendedName>
        <fullName evidence="2">PB1 domain-containing protein</fullName>
    </recommendedName>
</protein>
<evidence type="ECO:0000259" key="2">
    <source>
        <dbReference type="PROSITE" id="PS51745"/>
    </source>
</evidence>